<dbReference type="EMBL" id="FOCI01000012">
    <property type="protein sequence ID" value="SEN26756.1"/>
    <property type="molecule type" value="Genomic_DNA"/>
</dbReference>
<dbReference type="PANTHER" id="PTHR33529:SF2">
    <property type="entry name" value="LIPOPOLYSACCHARIDE EXPORT SYSTEM PERMEASE PROTEIN LPTG"/>
    <property type="match status" value="1"/>
</dbReference>
<gene>
    <name evidence="7" type="ORF">SAMN04488003_11248</name>
</gene>
<keyword evidence="3 6" id="KW-0812">Transmembrane</keyword>
<dbReference type="Proteomes" id="UP000199585">
    <property type="component" value="Unassembled WGS sequence"/>
</dbReference>
<protein>
    <submittedName>
        <fullName evidence="7">Lipopolysaccharide export system permease protein</fullName>
    </submittedName>
</protein>
<dbReference type="NCBIfam" id="TIGR04408">
    <property type="entry name" value="LptG_lptG"/>
    <property type="match status" value="1"/>
</dbReference>
<evidence type="ECO:0000256" key="4">
    <source>
        <dbReference type="ARBA" id="ARBA00022989"/>
    </source>
</evidence>
<evidence type="ECO:0000256" key="2">
    <source>
        <dbReference type="ARBA" id="ARBA00022475"/>
    </source>
</evidence>
<evidence type="ECO:0000256" key="6">
    <source>
        <dbReference type="SAM" id="Phobius"/>
    </source>
</evidence>
<dbReference type="GO" id="GO:0043190">
    <property type="term" value="C:ATP-binding cassette (ABC) transporter complex"/>
    <property type="evidence" value="ECO:0007669"/>
    <property type="project" value="InterPro"/>
</dbReference>
<sequence>MILDRYFARRFALSFTSVFVIFLVMLTFLGLAENLRRYGDDAAGFGAILKLSVLDAPRGIYEILPLITIIASVTMFLSLARSSELVVVRAAGRSGLRLLLAPALTSVLIGVLAVAVLNPVVAATSRAFDAEVADLQGPRSVLGLVSSGLWLRQGDAAGQTVIRAARTNLSGTTLTDATFLTYDPDGAPLARIKADTAVLSDGAWQLDGVKTWPLDIDGTPEAMATQAATATIPSALTPDQIRNTFGVPSSIGIWDLPAFIARLQAAGFSAQRHIVWFQMELSSPLFLTAMLLIGAAFTMRVQRGGRVGLNVMAAIMLAFTIYFIRNFAQIMGENGAVPAALAAWAPPLAAAGLALGILLQREDG</sequence>
<name>A0A1H8F577_9RHOB</name>
<feature type="transmembrane region" description="Helical" evidence="6">
    <location>
        <begin position="307"/>
        <end position="324"/>
    </location>
</feature>
<keyword evidence="2" id="KW-1003">Cell membrane</keyword>
<dbReference type="OrthoDB" id="9798468at2"/>
<proteinExistence type="predicted"/>
<evidence type="ECO:0000256" key="1">
    <source>
        <dbReference type="ARBA" id="ARBA00004651"/>
    </source>
</evidence>
<feature type="transmembrane region" description="Helical" evidence="6">
    <location>
        <begin position="59"/>
        <end position="77"/>
    </location>
</feature>
<dbReference type="PANTHER" id="PTHR33529">
    <property type="entry name" value="SLR0882 PROTEIN-RELATED"/>
    <property type="match status" value="1"/>
</dbReference>
<evidence type="ECO:0000256" key="5">
    <source>
        <dbReference type="ARBA" id="ARBA00023136"/>
    </source>
</evidence>
<dbReference type="GO" id="GO:0055085">
    <property type="term" value="P:transmembrane transport"/>
    <property type="evidence" value="ECO:0007669"/>
    <property type="project" value="InterPro"/>
</dbReference>
<evidence type="ECO:0000313" key="8">
    <source>
        <dbReference type="Proteomes" id="UP000199585"/>
    </source>
</evidence>
<keyword evidence="4 6" id="KW-1133">Transmembrane helix</keyword>
<evidence type="ECO:0000256" key="3">
    <source>
        <dbReference type="ARBA" id="ARBA00022692"/>
    </source>
</evidence>
<comment type="subcellular location">
    <subcellularLocation>
        <location evidence="1">Cell membrane</location>
        <topology evidence="1">Multi-pass membrane protein</topology>
    </subcellularLocation>
</comment>
<accession>A0A1H8F577</accession>
<reference evidence="7 8" key="1">
    <citation type="submission" date="2016-10" db="EMBL/GenBank/DDBJ databases">
        <authorList>
            <person name="de Groot N.N."/>
        </authorList>
    </citation>
    <scope>NUCLEOTIDE SEQUENCE [LARGE SCALE GENOMIC DNA]</scope>
    <source>
        <strain evidence="7 8">DSM 16213</strain>
    </source>
</reference>
<feature type="transmembrane region" description="Helical" evidence="6">
    <location>
        <begin position="98"/>
        <end position="117"/>
    </location>
</feature>
<evidence type="ECO:0000313" key="7">
    <source>
        <dbReference type="EMBL" id="SEN26756.1"/>
    </source>
</evidence>
<organism evidence="7 8">
    <name type="scientific">Loktanella fryxellensis</name>
    <dbReference type="NCBI Taxonomy" id="245187"/>
    <lineage>
        <taxon>Bacteria</taxon>
        <taxon>Pseudomonadati</taxon>
        <taxon>Pseudomonadota</taxon>
        <taxon>Alphaproteobacteria</taxon>
        <taxon>Rhodobacterales</taxon>
        <taxon>Roseobacteraceae</taxon>
        <taxon>Loktanella</taxon>
    </lineage>
</organism>
<dbReference type="GO" id="GO:0015920">
    <property type="term" value="P:lipopolysaccharide transport"/>
    <property type="evidence" value="ECO:0007669"/>
    <property type="project" value="TreeGrafter"/>
</dbReference>
<dbReference type="RefSeq" id="WP_089902864.1">
    <property type="nucleotide sequence ID" value="NZ_FOCI01000012.1"/>
</dbReference>
<dbReference type="InterPro" id="IPR030923">
    <property type="entry name" value="LptG"/>
</dbReference>
<feature type="transmembrane region" description="Helical" evidence="6">
    <location>
        <begin position="274"/>
        <end position="295"/>
    </location>
</feature>
<feature type="transmembrane region" description="Helical" evidence="6">
    <location>
        <begin position="336"/>
        <end position="359"/>
    </location>
</feature>
<dbReference type="InterPro" id="IPR005495">
    <property type="entry name" value="LptG/LptF_permease"/>
</dbReference>
<dbReference type="Pfam" id="PF03739">
    <property type="entry name" value="LptF_LptG"/>
    <property type="match status" value="1"/>
</dbReference>
<keyword evidence="8" id="KW-1185">Reference proteome</keyword>
<feature type="transmembrane region" description="Helical" evidence="6">
    <location>
        <begin position="12"/>
        <end position="32"/>
    </location>
</feature>
<keyword evidence="5 6" id="KW-0472">Membrane</keyword>
<dbReference type="STRING" id="245187.SAMN04488003_11248"/>
<dbReference type="AlphaFoldDB" id="A0A1H8F577"/>